<dbReference type="InterPro" id="IPR001387">
    <property type="entry name" value="Cro/C1-type_HTH"/>
</dbReference>
<evidence type="ECO:0000259" key="1">
    <source>
        <dbReference type="Pfam" id="PF13443"/>
    </source>
</evidence>
<dbReference type="InterPro" id="IPR010982">
    <property type="entry name" value="Lambda_DNA-bd_dom_sf"/>
</dbReference>
<accession>A0A1U7HIF0</accession>
<proteinExistence type="predicted"/>
<organism evidence="2 3">
    <name type="scientific">Chroogloeocystis siderophila 5.2 s.c.1</name>
    <dbReference type="NCBI Taxonomy" id="247279"/>
    <lineage>
        <taxon>Bacteria</taxon>
        <taxon>Bacillati</taxon>
        <taxon>Cyanobacteriota</taxon>
        <taxon>Cyanophyceae</taxon>
        <taxon>Oscillatoriophycideae</taxon>
        <taxon>Chroococcales</taxon>
        <taxon>Chroococcaceae</taxon>
        <taxon>Chroogloeocystis</taxon>
    </lineage>
</organism>
<dbReference type="OrthoDB" id="9809434at2"/>
<dbReference type="GO" id="GO:0003677">
    <property type="term" value="F:DNA binding"/>
    <property type="evidence" value="ECO:0007669"/>
    <property type="project" value="InterPro"/>
</dbReference>
<name>A0A1U7HIF0_9CHRO</name>
<dbReference type="Pfam" id="PF13443">
    <property type="entry name" value="HTH_26"/>
    <property type="match status" value="1"/>
</dbReference>
<dbReference type="Gene3D" id="1.10.260.40">
    <property type="entry name" value="lambda repressor-like DNA-binding domains"/>
    <property type="match status" value="1"/>
</dbReference>
<dbReference type="RefSeq" id="WP_073550878.1">
    <property type="nucleotide sequence ID" value="NZ_CAWMVK010000008.1"/>
</dbReference>
<dbReference type="Proteomes" id="UP000185984">
    <property type="component" value="Unassembled WGS sequence"/>
</dbReference>
<feature type="domain" description="HTH cro/C1-type" evidence="1">
    <location>
        <begin position="38"/>
        <end position="80"/>
    </location>
</feature>
<comment type="caution">
    <text evidence="2">The sequence shown here is derived from an EMBL/GenBank/DDBJ whole genome shotgun (WGS) entry which is preliminary data.</text>
</comment>
<sequence>MSTNPHIGSSFDNLLEEEGIIAEVEAIALKRAIAWQVKQAMAEKKLTKTALAKQMKTSRSSIDRLLDPDNPSVTIDTIERAAAVVGKRVRLELVDGNERLTQATAE</sequence>
<dbReference type="STRING" id="247279.NIES1031_18000"/>
<dbReference type="SUPFAM" id="SSF47413">
    <property type="entry name" value="lambda repressor-like DNA-binding domains"/>
    <property type="match status" value="1"/>
</dbReference>
<keyword evidence="3" id="KW-1185">Reference proteome</keyword>
<protein>
    <submittedName>
        <fullName evidence="2">Fis family transcriptional regulator</fullName>
    </submittedName>
</protein>
<evidence type="ECO:0000313" key="2">
    <source>
        <dbReference type="EMBL" id="OKH23347.1"/>
    </source>
</evidence>
<gene>
    <name evidence="2" type="ORF">NIES1031_18000</name>
</gene>
<dbReference type="EMBL" id="MRCC01000016">
    <property type="protein sequence ID" value="OKH23347.1"/>
    <property type="molecule type" value="Genomic_DNA"/>
</dbReference>
<dbReference type="AlphaFoldDB" id="A0A1U7HIF0"/>
<evidence type="ECO:0000313" key="3">
    <source>
        <dbReference type="Proteomes" id="UP000185984"/>
    </source>
</evidence>
<reference evidence="2 3" key="1">
    <citation type="submission" date="2016-11" db="EMBL/GenBank/DDBJ databases">
        <title>Draft Genome Sequences of Nine Cyanobacterial Strains from Diverse Habitats.</title>
        <authorList>
            <person name="Zhu T."/>
            <person name="Hou S."/>
            <person name="Lu X."/>
            <person name="Hess W.R."/>
        </authorList>
    </citation>
    <scope>NUCLEOTIDE SEQUENCE [LARGE SCALE GENOMIC DNA]</scope>
    <source>
        <strain evidence="2 3">5.2 s.c.1</strain>
    </source>
</reference>